<dbReference type="OrthoDB" id="125856at2759"/>
<evidence type="ECO:0000256" key="5">
    <source>
        <dbReference type="SAM" id="MobiDB-lite"/>
    </source>
</evidence>
<feature type="region of interest" description="Disordered" evidence="5">
    <location>
        <begin position="783"/>
        <end position="803"/>
    </location>
</feature>
<dbReference type="InterPro" id="IPR048627">
    <property type="entry name" value="Sec10_HB"/>
</dbReference>
<keyword evidence="2" id="KW-0813">Transport</keyword>
<dbReference type="GO" id="GO:0006887">
    <property type="term" value="P:exocytosis"/>
    <property type="evidence" value="ECO:0007669"/>
    <property type="project" value="UniProtKB-KW"/>
</dbReference>
<organism evidence="8">
    <name type="scientific">Fonticula alba</name>
    <name type="common">Slime mold</name>
    <dbReference type="NCBI Taxonomy" id="691883"/>
    <lineage>
        <taxon>Eukaryota</taxon>
        <taxon>Rotosphaerida</taxon>
        <taxon>Fonticulaceae</taxon>
        <taxon>Fonticula</taxon>
    </lineage>
</organism>
<feature type="domain" description="Exocyst complex component Sec10 N-terminal" evidence="7">
    <location>
        <begin position="86"/>
        <end position="181"/>
    </location>
</feature>
<dbReference type="InterPro" id="IPR048625">
    <property type="entry name" value="Sec10_N"/>
</dbReference>
<dbReference type="STRING" id="691883.A0A058Z6I1"/>
<keyword evidence="4" id="KW-0175">Coiled coil</keyword>
<comment type="similarity">
    <text evidence="1">Belongs to the SEC10 family.</text>
</comment>
<dbReference type="Proteomes" id="UP000030693">
    <property type="component" value="Unassembled WGS sequence"/>
</dbReference>
<reference evidence="8" key="1">
    <citation type="submission" date="2013-04" db="EMBL/GenBank/DDBJ databases">
        <title>The Genome Sequence of Fonticula alba ATCC 38817.</title>
        <authorList>
            <consortium name="The Broad Institute Genomics Platform"/>
            <person name="Russ C."/>
            <person name="Cuomo C."/>
            <person name="Burger G."/>
            <person name="Gray M.W."/>
            <person name="Holland P.W.H."/>
            <person name="King N."/>
            <person name="Lang F.B.F."/>
            <person name="Roger A.J."/>
            <person name="Ruiz-Trillo I."/>
            <person name="Brown M."/>
            <person name="Walker B."/>
            <person name="Young S."/>
            <person name="Zeng Q."/>
            <person name="Gargeya S."/>
            <person name="Fitzgerald M."/>
            <person name="Haas B."/>
            <person name="Abouelleil A."/>
            <person name="Allen A.W."/>
            <person name="Alvarado L."/>
            <person name="Arachchi H.M."/>
            <person name="Berlin A.M."/>
            <person name="Chapman S.B."/>
            <person name="Gainer-Dewar J."/>
            <person name="Goldberg J."/>
            <person name="Griggs A."/>
            <person name="Gujja S."/>
            <person name="Hansen M."/>
            <person name="Howarth C."/>
            <person name="Imamovic A."/>
            <person name="Ireland A."/>
            <person name="Larimer J."/>
            <person name="McCowan C."/>
            <person name="Murphy C."/>
            <person name="Pearson M."/>
            <person name="Poon T.W."/>
            <person name="Priest M."/>
            <person name="Roberts A."/>
            <person name="Saif S."/>
            <person name="Shea T."/>
            <person name="Sisk P."/>
            <person name="Sykes S."/>
            <person name="Wortman J."/>
            <person name="Nusbaum C."/>
            <person name="Birren B."/>
        </authorList>
    </citation>
    <scope>NUCLEOTIDE SEQUENCE [LARGE SCALE GENOMIC DNA]</scope>
    <source>
        <strain evidence="8">ATCC 38817</strain>
    </source>
</reference>
<feature type="compositionally biased region" description="Low complexity" evidence="5">
    <location>
        <begin position="261"/>
        <end position="289"/>
    </location>
</feature>
<evidence type="ECO:0000259" key="6">
    <source>
        <dbReference type="Pfam" id="PF07393"/>
    </source>
</evidence>
<evidence type="ECO:0000256" key="4">
    <source>
        <dbReference type="ARBA" id="ARBA00023054"/>
    </source>
</evidence>
<dbReference type="PANTHER" id="PTHR12100">
    <property type="entry name" value="SEC10"/>
    <property type="match status" value="1"/>
</dbReference>
<feature type="domain" description="Exocyst complex component Sec10-like alpha-helical bundle" evidence="6">
    <location>
        <begin position="968"/>
        <end position="1045"/>
    </location>
</feature>
<protein>
    <submittedName>
        <fullName evidence="8">Uncharacterized protein</fullName>
    </submittedName>
</protein>
<proteinExistence type="inferred from homology"/>
<feature type="domain" description="Exocyst complex component Sec10-like alpha-helical bundle" evidence="6">
    <location>
        <begin position="809"/>
        <end position="922"/>
    </location>
</feature>
<feature type="compositionally biased region" description="Low complexity" evidence="5">
    <location>
        <begin position="783"/>
        <end position="801"/>
    </location>
</feature>
<evidence type="ECO:0000256" key="1">
    <source>
        <dbReference type="ARBA" id="ARBA00006572"/>
    </source>
</evidence>
<dbReference type="GeneID" id="20529277"/>
<evidence type="ECO:0000313" key="9">
    <source>
        <dbReference type="Proteomes" id="UP000030693"/>
    </source>
</evidence>
<evidence type="ECO:0000256" key="2">
    <source>
        <dbReference type="ARBA" id="ARBA00022448"/>
    </source>
</evidence>
<dbReference type="Pfam" id="PF20667">
    <property type="entry name" value="Sec10_N"/>
    <property type="match status" value="1"/>
</dbReference>
<dbReference type="PANTHER" id="PTHR12100:SF0">
    <property type="entry name" value="EXOCYST COMPLEX COMPONENT 5"/>
    <property type="match status" value="1"/>
</dbReference>
<sequence length="1067" mass="114460">MASQAERIDAAKREIRLLLSAINIDYFESESFDPQSFIRTFTKPLVDVLEFAQKPAPTGAGFAHDAQPHQDTPPDFPHSDFLEICEYALRQLNAVLDHASEDSFHATRDRNIAHNTYKDAVNYLGLYFQKAFGHLSDLQSSFDEMTRTAIYTGQQLEVLENERARADELLVLLRHYDDFNRLATEHRLKMSQHGAAPGAGISVSPFSQFPTTFSNPELLDEAIRIIPLLLDLARQVAAAGGGGPASGDRLHSPLGIGAGDAQQPQPAAKAATKKSPATAPSAASSTTPAPGSPLAFCPYSTLAHVEDAYRRIVNRGLQHLSLAQKKHDIFSMRLWVIKLTRAGAGHCARSLYIRGQAVCTRRGLGPLNLASDVDPFRASSLADPSGFSTWAPQLPSMATVESLEDLTQSLKESCEEECRRIRLVFGEEAPSVIWDMVTFLTQHLIAPLAKTLLDSLYRDVAPAKADAPAASAGAPPATGDPAAANPRVAADALTMYLHSLDAVHDIIRSWLALAVSCRGSVRSSLAGAGIAGPGAAGTAVGLLSDKETPEDFAEAAAASATSLALAADLEDSHRLLRATLAEHLNEERYCKIETRALKASFDRALLGFNTYRQTRRRAIEQAASQQRSFGLSLFGDSNNSPESDPEFLVIRRLGGVGQYWSDLTCAEITQSATESFRRMSRLLPRQAAPDRISNLYTNSLLFTLENRYLVPAMEFLLHDVPVSLVHDGPNKATTPAEPIFSVSLTPLGILTSLQMAFTIADTIQQHFRSGVVAHTLQMTTNPATGIAGGPAPAASSTSSTSNKADMAASSSAYRSCLVARNSLLSNHESRINVVVDRFIESTTRQLALLLSRQERSDYRIQHDKKEQASLRSDDTSAAVRGVITYISRIQEALSKSLDGINRSTLAQELGLRYHATLVTHLFGSDYVLLANAAAAGGSGSSAGGSASYLPPASGTGKPAKIEAALQGVTGIGGMALSRDLGTYRACLSRFGSAVVDKQMGELVDLSALFVVGPEQLADVVRRVMSSGVADRHRVQKLLFLRADSAPGSSVESVRAAQLVSAAAGQAL</sequence>
<keyword evidence="3" id="KW-0268">Exocytosis</keyword>
<feature type="region of interest" description="Disordered" evidence="5">
    <location>
        <begin position="241"/>
        <end position="289"/>
    </location>
</feature>
<accession>A0A058Z6I1</accession>
<dbReference type="Pfam" id="PF07393">
    <property type="entry name" value="Sec10_HB"/>
    <property type="match status" value="3"/>
</dbReference>
<evidence type="ECO:0000259" key="7">
    <source>
        <dbReference type="Pfam" id="PF20667"/>
    </source>
</evidence>
<feature type="domain" description="Exocyst complex component Sec10-like alpha-helical bundle" evidence="6">
    <location>
        <begin position="393"/>
        <end position="774"/>
    </location>
</feature>
<dbReference type="AlphaFoldDB" id="A0A058Z6I1"/>
<keyword evidence="9" id="KW-1185">Reference proteome</keyword>
<gene>
    <name evidence="8" type="ORF">H696_04552</name>
</gene>
<evidence type="ECO:0000313" key="8">
    <source>
        <dbReference type="EMBL" id="KCV69137.1"/>
    </source>
</evidence>
<dbReference type="EMBL" id="KB932207">
    <property type="protein sequence ID" value="KCV69137.1"/>
    <property type="molecule type" value="Genomic_DNA"/>
</dbReference>
<dbReference type="GO" id="GO:0006893">
    <property type="term" value="P:Golgi to plasma membrane transport"/>
    <property type="evidence" value="ECO:0007669"/>
    <property type="project" value="TreeGrafter"/>
</dbReference>
<dbReference type="InterPro" id="IPR009976">
    <property type="entry name" value="Sec10-like"/>
</dbReference>
<dbReference type="GO" id="GO:0000145">
    <property type="term" value="C:exocyst"/>
    <property type="evidence" value="ECO:0007669"/>
    <property type="project" value="TreeGrafter"/>
</dbReference>
<dbReference type="RefSeq" id="XP_009496708.1">
    <property type="nucleotide sequence ID" value="XM_009498433.1"/>
</dbReference>
<evidence type="ECO:0000256" key="3">
    <source>
        <dbReference type="ARBA" id="ARBA00022483"/>
    </source>
</evidence>
<name>A0A058Z6I1_FONAL</name>